<reference evidence="1 2" key="1">
    <citation type="submission" date="2016-09" db="EMBL/GenBank/DDBJ databases">
        <title>Draft genome sequence for the type strain of Desulfuribacillus alkaliarsenatis AHT28, an obligately anaerobic, sulfidogenic bacterium isolated from Russian soda lake sediments.</title>
        <authorList>
            <person name="Abin C.A."/>
            <person name="Hollibaugh J.T."/>
        </authorList>
    </citation>
    <scope>NUCLEOTIDE SEQUENCE [LARGE SCALE GENOMIC DNA]</scope>
    <source>
        <strain evidence="1 2">AHT28</strain>
    </source>
</reference>
<dbReference type="RefSeq" id="WP_069642745.1">
    <property type="nucleotide sequence ID" value="NZ_MIJE01000011.1"/>
</dbReference>
<dbReference type="OrthoDB" id="2991654at2"/>
<sequence>MSGSSETRKLFEIYGQLADLKEVDYKNTLVITAIIELLVEKGIINRSDIIEKAQELDLEQDNLILRQRLDVQ</sequence>
<name>A0A1E5G2P7_9FIRM</name>
<organism evidence="1 2">
    <name type="scientific">Desulfuribacillus alkaliarsenatis</name>
    <dbReference type="NCBI Taxonomy" id="766136"/>
    <lineage>
        <taxon>Bacteria</taxon>
        <taxon>Bacillati</taxon>
        <taxon>Bacillota</taxon>
        <taxon>Desulfuribacillia</taxon>
        <taxon>Desulfuribacillales</taxon>
        <taxon>Desulfuribacillaceae</taxon>
        <taxon>Desulfuribacillus</taxon>
    </lineage>
</organism>
<dbReference type="AlphaFoldDB" id="A0A1E5G2P7"/>
<keyword evidence="2" id="KW-1185">Reference proteome</keyword>
<gene>
    <name evidence="1" type="ORF">BHF68_03815</name>
</gene>
<proteinExistence type="predicted"/>
<dbReference type="STRING" id="766136.BHF68_03815"/>
<dbReference type="Proteomes" id="UP000094296">
    <property type="component" value="Unassembled WGS sequence"/>
</dbReference>
<evidence type="ECO:0000313" key="1">
    <source>
        <dbReference type="EMBL" id="OEF97347.1"/>
    </source>
</evidence>
<evidence type="ECO:0000313" key="2">
    <source>
        <dbReference type="Proteomes" id="UP000094296"/>
    </source>
</evidence>
<protein>
    <submittedName>
        <fullName evidence="1">Uncharacterized protein</fullName>
    </submittedName>
</protein>
<comment type="caution">
    <text evidence="1">The sequence shown here is derived from an EMBL/GenBank/DDBJ whole genome shotgun (WGS) entry which is preliminary data.</text>
</comment>
<accession>A0A1E5G2P7</accession>
<dbReference type="EMBL" id="MIJE01000011">
    <property type="protein sequence ID" value="OEF97347.1"/>
    <property type="molecule type" value="Genomic_DNA"/>
</dbReference>